<name>A0A9D1CV12_9FIRM</name>
<evidence type="ECO:0000313" key="4">
    <source>
        <dbReference type="Proteomes" id="UP000886787"/>
    </source>
</evidence>
<feature type="compositionally biased region" description="Polar residues" evidence="1">
    <location>
        <begin position="48"/>
        <end position="65"/>
    </location>
</feature>
<dbReference type="AlphaFoldDB" id="A0A9D1CV12"/>
<evidence type="ECO:0008006" key="5">
    <source>
        <dbReference type="Google" id="ProtNLM"/>
    </source>
</evidence>
<feature type="signal peptide" evidence="2">
    <location>
        <begin position="1"/>
        <end position="23"/>
    </location>
</feature>
<reference evidence="3" key="2">
    <citation type="journal article" date="2021" name="PeerJ">
        <title>Extensive microbial diversity within the chicken gut microbiome revealed by metagenomics and culture.</title>
        <authorList>
            <person name="Gilroy R."/>
            <person name="Ravi A."/>
            <person name="Getino M."/>
            <person name="Pursley I."/>
            <person name="Horton D.L."/>
            <person name="Alikhan N.F."/>
            <person name="Baker D."/>
            <person name="Gharbi K."/>
            <person name="Hall N."/>
            <person name="Watson M."/>
            <person name="Adriaenssens E.M."/>
            <person name="Foster-Nyarko E."/>
            <person name="Jarju S."/>
            <person name="Secka A."/>
            <person name="Antonio M."/>
            <person name="Oren A."/>
            <person name="Chaudhuri R.R."/>
            <person name="La Ragione R."/>
            <person name="Hildebrand F."/>
            <person name="Pallen M.J."/>
        </authorList>
    </citation>
    <scope>NUCLEOTIDE SEQUENCE</scope>
    <source>
        <strain evidence="3">ChiSjej1B19-3389</strain>
    </source>
</reference>
<reference evidence="3" key="1">
    <citation type="submission" date="2020-10" db="EMBL/GenBank/DDBJ databases">
        <authorList>
            <person name="Gilroy R."/>
        </authorList>
    </citation>
    <scope>NUCLEOTIDE SEQUENCE</scope>
    <source>
        <strain evidence="3">ChiSjej1B19-3389</strain>
    </source>
</reference>
<dbReference type="PROSITE" id="PS51257">
    <property type="entry name" value="PROKAR_LIPOPROTEIN"/>
    <property type="match status" value="1"/>
</dbReference>
<sequence>MKKTFAVVLCIVLAALFSGCGQKESPQETTNPSSSAGRSSSAQEEAQHSTTAATQVPTQGTQPRQPETPDTGPEVEQSATEQVEDMENKTDLTGSWAPAFGESVASGAAANLQEIYGSGYAYGGSLDLNTDGTFSVSVGIVKDNDAHQGTYRIDGNLVYVSYNNGEEDVFEYLSDYNGGEAIKARQGDYYIYFCR</sequence>
<organism evidence="3 4">
    <name type="scientific">Candidatus Scatavimonas merdigallinarum</name>
    <dbReference type="NCBI Taxonomy" id="2840914"/>
    <lineage>
        <taxon>Bacteria</taxon>
        <taxon>Bacillati</taxon>
        <taxon>Bacillota</taxon>
        <taxon>Clostridia</taxon>
        <taxon>Eubacteriales</taxon>
        <taxon>Oscillospiraceae</taxon>
        <taxon>Oscillospiraceae incertae sedis</taxon>
        <taxon>Candidatus Scatavimonas</taxon>
    </lineage>
</organism>
<keyword evidence="2" id="KW-0732">Signal</keyword>
<gene>
    <name evidence="3" type="ORF">IAD32_07445</name>
</gene>
<evidence type="ECO:0000313" key="3">
    <source>
        <dbReference type="EMBL" id="HIQ81098.1"/>
    </source>
</evidence>
<evidence type="ECO:0000256" key="1">
    <source>
        <dbReference type="SAM" id="MobiDB-lite"/>
    </source>
</evidence>
<proteinExistence type="predicted"/>
<evidence type="ECO:0000256" key="2">
    <source>
        <dbReference type="SAM" id="SignalP"/>
    </source>
</evidence>
<dbReference type="EMBL" id="DVFW01000038">
    <property type="protein sequence ID" value="HIQ81098.1"/>
    <property type="molecule type" value="Genomic_DNA"/>
</dbReference>
<feature type="region of interest" description="Disordered" evidence="1">
    <location>
        <begin position="22"/>
        <end position="95"/>
    </location>
</feature>
<protein>
    <recommendedName>
        <fullName evidence="5">Lipoprotein</fullName>
    </recommendedName>
</protein>
<feature type="chain" id="PRO_5038777870" description="Lipoprotein" evidence="2">
    <location>
        <begin position="24"/>
        <end position="195"/>
    </location>
</feature>
<feature type="compositionally biased region" description="Low complexity" evidence="1">
    <location>
        <begin position="33"/>
        <end position="42"/>
    </location>
</feature>
<comment type="caution">
    <text evidence="3">The sequence shown here is derived from an EMBL/GenBank/DDBJ whole genome shotgun (WGS) entry which is preliminary data.</text>
</comment>
<accession>A0A9D1CV12</accession>
<dbReference type="Proteomes" id="UP000886787">
    <property type="component" value="Unassembled WGS sequence"/>
</dbReference>